<dbReference type="Pfam" id="PF13439">
    <property type="entry name" value="Glyco_transf_4"/>
    <property type="match status" value="1"/>
</dbReference>
<dbReference type="InterPro" id="IPR050194">
    <property type="entry name" value="Glycosyltransferase_grp1"/>
</dbReference>
<dbReference type="RefSeq" id="WP_145075386.1">
    <property type="nucleotide sequence ID" value="NZ_CP036425.1"/>
</dbReference>
<dbReference type="Pfam" id="PF00534">
    <property type="entry name" value="Glycos_transf_1"/>
    <property type="match status" value="1"/>
</dbReference>
<evidence type="ECO:0000259" key="2">
    <source>
        <dbReference type="Pfam" id="PF13439"/>
    </source>
</evidence>
<name>A0A517YRY8_9BACT</name>
<dbReference type="AlphaFoldDB" id="A0A517YRY8"/>
<dbReference type="CDD" id="cd03808">
    <property type="entry name" value="GT4_CapM-like"/>
    <property type="match status" value="1"/>
</dbReference>
<keyword evidence="3" id="KW-0328">Glycosyltransferase</keyword>
<dbReference type="PANTHER" id="PTHR45947:SF3">
    <property type="entry name" value="SULFOQUINOVOSYL TRANSFERASE SQD2"/>
    <property type="match status" value="1"/>
</dbReference>
<dbReference type="EC" id="2.4.-.-" evidence="3"/>
<evidence type="ECO:0000259" key="1">
    <source>
        <dbReference type="Pfam" id="PF00534"/>
    </source>
</evidence>
<organism evidence="3 4">
    <name type="scientific">Poriferisphaera corsica</name>
    <dbReference type="NCBI Taxonomy" id="2528020"/>
    <lineage>
        <taxon>Bacteria</taxon>
        <taxon>Pseudomonadati</taxon>
        <taxon>Planctomycetota</taxon>
        <taxon>Phycisphaerae</taxon>
        <taxon>Phycisphaerales</taxon>
        <taxon>Phycisphaeraceae</taxon>
        <taxon>Poriferisphaera</taxon>
    </lineage>
</organism>
<reference evidence="3 4" key="1">
    <citation type="submission" date="2019-02" db="EMBL/GenBank/DDBJ databases">
        <title>Deep-cultivation of Planctomycetes and their phenomic and genomic characterization uncovers novel biology.</title>
        <authorList>
            <person name="Wiegand S."/>
            <person name="Jogler M."/>
            <person name="Boedeker C."/>
            <person name="Pinto D."/>
            <person name="Vollmers J."/>
            <person name="Rivas-Marin E."/>
            <person name="Kohn T."/>
            <person name="Peeters S.H."/>
            <person name="Heuer A."/>
            <person name="Rast P."/>
            <person name="Oberbeckmann S."/>
            <person name="Bunk B."/>
            <person name="Jeske O."/>
            <person name="Meyerdierks A."/>
            <person name="Storesund J.E."/>
            <person name="Kallscheuer N."/>
            <person name="Luecker S."/>
            <person name="Lage O.M."/>
            <person name="Pohl T."/>
            <person name="Merkel B.J."/>
            <person name="Hornburger P."/>
            <person name="Mueller R.-W."/>
            <person name="Bruemmer F."/>
            <person name="Labrenz M."/>
            <person name="Spormann A.M."/>
            <person name="Op den Camp H."/>
            <person name="Overmann J."/>
            <person name="Amann R."/>
            <person name="Jetten M.S.M."/>
            <person name="Mascher T."/>
            <person name="Medema M.H."/>
            <person name="Devos D.P."/>
            <person name="Kaster A.-K."/>
            <person name="Ovreas L."/>
            <person name="Rohde M."/>
            <person name="Galperin M.Y."/>
            <person name="Jogler C."/>
        </authorList>
    </citation>
    <scope>NUCLEOTIDE SEQUENCE [LARGE SCALE GENOMIC DNA]</scope>
    <source>
        <strain evidence="3 4">KS4</strain>
    </source>
</reference>
<evidence type="ECO:0000313" key="3">
    <source>
        <dbReference type="EMBL" id="QDU32985.1"/>
    </source>
</evidence>
<dbReference type="InterPro" id="IPR028098">
    <property type="entry name" value="Glyco_trans_4-like_N"/>
</dbReference>
<dbReference type="GO" id="GO:0016757">
    <property type="term" value="F:glycosyltransferase activity"/>
    <property type="evidence" value="ECO:0007669"/>
    <property type="project" value="UniProtKB-KW"/>
</dbReference>
<accession>A0A517YRY8</accession>
<proteinExistence type="predicted"/>
<evidence type="ECO:0000313" key="4">
    <source>
        <dbReference type="Proteomes" id="UP000317369"/>
    </source>
</evidence>
<dbReference type="OrthoDB" id="9806653at2"/>
<keyword evidence="3" id="KW-0808">Transferase</keyword>
<dbReference type="SUPFAM" id="SSF53756">
    <property type="entry name" value="UDP-Glycosyltransferase/glycogen phosphorylase"/>
    <property type="match status" value="1"/>
</dbReference>
<dbReference type="KEGG" id="pcor:KS4_10240"/>
<dbReference type="Proteomes" id="UP000317369">
    <property type="component" value="Chromosome"/>
</dbReference>
<feature type="domain" description="Glycosyl transferase family 1" evidence="1">
    <location>
        <begin position="204"/>
        <end position="370"/>
    </location>
</feature>
<feature type="domain" description="Glycosyltransferase subfamily 4-like N-terminal" evidence="2">
    <location>
        <begin position="13"/>
        <end position="194"/>
    </location>
</feature>
<keyword evidence="4" id="KW-1185">Reference proteome</keyword>
<protein>
    <submittedName>
        <fullName evidence="3">Teichuronic acid biosynthesis glycosyltransferase TuaC</fullName>
        <ecNumber evidence="3">2.4.-.-</ecNumber>
    </submittedName>
</protein>
<dbReference type="InterPro" id="IPR001296">
    <property type="entry name" value="Glyco_trans_1"/>
</dbReference>
<dbReference type="EMBL" id="CP036425">
    <property type="protein sequence ID" value="QDU32985.1"/>
    <property type="molecule type" value="Genomic_DNA"/>
</dbReference>
<sequence length="397" mass="43610">MKIMHIITRLIQGGAQQNTVMSCRAQVAAGHQVTLVYGPIYGPEGSLLKEAQQSGAKLIELPSMVRSIHPLKDAQCYLALKKLIKQEKPDIVHTHSSKAGIIGRAAASKVQYSQKTSSNPNPGPIIIHTVHGLPFHDHQPKWVHNLYVGLEQFAAKRCHHIIAITPEMVQAFVDKNIAPASKFSVVPSGVDLSRFKLAPNAKLDARKKLNIPQDAVVIANLARLDPLKGHNDLLDIYPTLKQKLGDNTYLLFIGDGFYRKELEQKIKAQNLTDKIIITGYIPHEQVAATLAAADMKVLPSYQEGQSRTLVEALLLGLPIVAYNVGGIPSICNAHTGRLVTAHDHDALAAAIVDTIENKEKTQKLTEAGREFVRKQYSSQAMTDALQHLYDSLRSIPN</sequence>
<dbReference type="PANTHER" id="PTHR45947">
    <property type="entry name" value="SULFOQUINOVOSYL TRANSFERASE SQD2"/>
    <property type="match status" value="1"/>
</dbReference>
<dbReference type="Gene3D" id="3.40.50.2000">
    <property type="entry name" value="Glycogen Phosphorylase B"/>
    <property type="match status" value="2"/>
</dbReference>
<gene>
    <name evidence="3" type="primary">tuaC</name>
    <name evidence="3" type="ORF">KS4_10240</name>
</gene>
<dbReference type="PROSITE" id="PS51257">
    <property type="entry name" value="PROKAR_LIPOPROTEIN"/>
    <property type="match status" value="1"/>
</dbReference>